<dbReference type="RefSeq" id="WP_150371649.1">
    <property type="nucleotide sequence ID" value="NZ_CP044065.1"/>
</dbReference>
<dbReference type="InterPro" id="IPR000014">
    <property type="entry name" value="PAS"/>
</dbReference>
<keyword evidence="5" id="KW-0804">Transcription</keyword>
<evidence type="ECO:0000313" key="9">
    <source>
        <dbReference type="EMBL" id="QET01585.1"/>
    </source>
</evidence>
<dbReference type="NCBIfam" id="TIGR02329">
    <property type="entry name" value="propionate_PrpR"/>
    <property type="match status" value="1"/>
</dbReference>
<dbReference type="InterPro" id="IPR035965">
    <property type="entry name" value="PAS-like_dom_sf"/>
</dbReference>
<dbReference type="InterPro" id="IPR009057">
    <property type="entry name" value="Homeodomain-like_sf"/>
</dbReference>
<dbReference type="SUPFAM" id="SSF46689">
    <property type="entry name" value="Homeodomain-like"/>
    <property type="match status" value="1"/>
</dbReference>
<keyword evidence="2" id="KW-0067">ATP-binding</keyword>
<dbReference type="Pfam" id="PF00989">
    <property type="entry name" value="PAS"/>
    <property type="match status" value="1"/>
</dbReference>
<evidence type="ECO:0000256" key="2">
    <source>
        <dbReference type="ARBA" id="ARBA00022840"/>
    </source>
</evidence>
<dbReference type="Gene3D" id="1.10.8.60">
    <property type="match status" value="1"/>
</dbReference>
<organism evidence="9 10">
    <name type="scientific">Cupriavidus pauculus</name>
    <dbReference type="NCBI Taxonomy" id="82633"/>
    <lineage>
        <taxon>Bacteria</taxon>
        <taxon>Pseudomonadati</taxon>
        <taxon>Pseudomonadota</taxon>
        <taxon>Betaproteobacteria</taxon>
        <taxon>Burkholderiales</taxon>
        <taxon>Burkholderiaceae</taxon>
        <taxon>Cupriavidus</taxon>
    </lineage>
</organism>
<dbReference type="GO" id="GO:0005737">
    <property type="term" value="C:cytoplasm"/>
    <property type="evidence" value="ECO:0007669"/>
    <property type="project" value="InterPro"/>
</dbReference>
<dbReference type="CDD" id="cd00130">
    <property type="entry name" value="PAS"/>
    <property type="match status" value="1"/>
</dbReference>
<evidence type="ECO:0000256" key="5">
    <source>
        <dbReference type="ARBA" id="ARBA00023163"/>
    </source>
</evidence>
<evidence type="ECO:0000256" key="6">
    <source>
        <dbReference type="SAM" id="MobiDB-lite"/>
    </source>
</evidence>
<dbReference type="InterPro" id="IPR003593">
    <property type="entry name" value="AAA+_ATPase"/>
</dbReference>
<accession>A0A5P2H204</accession>
<dbReference type="InterPro" id="IPR002078">
    <property type="entry name" value="Sigma_54_int"/>
</dbReference>
<evidence type="ECO:0000259" key="7">
    <source>
        <dbReference type="PROSITE" id="PS50045"/>
    </source>
</evidence>
<dbReference type="Pfam" id="PF02954">
    <property type="entry name" value="HTH_8"/>
    <property type="match status" value="1"/>
</dbReference>
<dbReference type="InterPro" id="IPR058031">
    <property type="entry name" value="AAA_lid_NorR"/>
</dbReference>
<reference evidence="9 10" key="1">
    <citation type="submission" date="2019-09" db="EMBL/GenBank/DDBJ databases">
        <title>FDA dAtabase for Regulatory Grade micrObial Sequences (FDA-ARGOS): Supporting development and validation of Infectious Disease Dx tests.</title>
        <authorList>
            <person name="Sciortino C."/>
            <person name="Tallon L."/>
            <person name="Sadzewicz L."/>
            <person name="Vavikolanu K."/>
            <person name="Mehta A."/>
            <person name="Aluvathingal J."/>
            <person name="Nadendla S."/>
            <person name="Nandy P."/>
            <person name="Geyer C."/>
            <person name="Yan Y."/>
            <person name="Sichtig H."/>
        </authorList>
    </citation>
    <scope>NUCLEOTIDE SEQUENCE [LARGE SCALE GENOMIC DNA]</scope>
    <source>
        <strain evidence="9 10">FDAARGOS_664</strain>
    </source>
</reference>
<dbReference type="InterPro" id="IPR025662">
    <property type="entry name" value="Sigma_54_int_dom_ATP-bd_1"/>
</dbReference>
<dbReference type="CDD" id="cd00009">
    <property type="entry name" value="AAA"/>
    <property type="match status" value="1"/>
</dbReference>
<dbReference type="Gene3D" id="3.30.450.20">
    <property type="entry name" value="PAS domain"/>
    <property type="match status" value="1"/>
</dbReference>
<dbReference type="PANTHER" id="PTHR32071">
    <property type="entry name" value="TRANSCRIPTIONAL REGULATORY PROTEIN"/>
    <property type="match status" value="1"/>
</dbReference>
<dbReference type="GO" id="GO:0006355">
    <property type="term" value="P:regulation of DNA-templated transcription"/>
    <property type="evidence" value="ECO:0007669"/>
    <property type="project" value="InterPro"/>
</dbReference>
<keyword evidence="4" id="KW-0238">DNA-binding</keyword>
<keyword evidence="3" id="KW-0805">Transcription regulation</keyword>
<dbReference type="InterPro" id="IPR027417">
    <property type="entry name" value="P-loop_NTPase"/>
</dbReference>
<dbReference type="Gene3D" id="3.40.50.2300">
    <property type="match status" value="1"/>
</dbReference>
<dbReference type="InterPro" id="IPR025944">
    <property type="entry name" value="Sigma_54_int_dom_CS"/>
</dbReference>
<dbReference type="Gene3D" id="3.40.50.300">
    <property type="entry name" value="P-loop containing nucleotide triphosphate hydrolases"/>
    <property type="match status" value="1"/>
</dbReference>
<dbReference type="GO" id="GO:0005524">
    <property type="term" value="F:ATP binding"/>
    <property type="evidence" value="ECO:0007669"/>
    <property type="project" value="UniProtKB-KW"/>
</dbReference>
<dbReference type="EMBL" id="CP044065">
    <property type="protein sequence ID" value="QET01585.1"/>
    <property type="molecule type" value="Genomic_DNA"/>
</dbReference>
<feature type="region of interest" description="Disordered" evidence="6">
    <location>
        <begin position="602"/>
        <end position="621"/>
    </location>
</feature>
<dbReference type="InterPro" id="IPR010524">
    <property type="entry name" value="Sig_transdc_resp-reg_PrpR_N"/>
</dbReference>
<sequence length="674" mass="72403">MTTQQPAPAVPAPITGRPRIWTVGISRLTRAFAELIPSYTAQAEFRILDKGYDAAASAIARDGRVDVVVAGGSNGAYLRQHVDVPVVLVKVTGFDVMSALATARRISPHVALVTHASTYAEVDEFLRAFSLTVATYTYLTEDDATARVRALKEEGVRVIVGPGMVTDLAERYGLVGVFLYSGNAVRLALEDAIEAARLRRIEATRRDYVNTILAHLNEGVAAVDVEGRIQSFNPAMERFLGITAPAAAGRKLAAVAPGLGLEGVMQSGTQELEAIHRLGDRMVVVNRIPIVGEAGTTGAVLTIQDANAIHRVDRNLRSRSRARRAGVRYTLDDLAGASAAMTDLRALARRYAMVDSTVLIGGESGTGKEVLAQGMHDASPRRAFPFVAVNCAAFPETLLESELFGYEEGAFTGARRGGRAGLFESAHNGTLFLDEVGDMPPALQTRLLRVLQEKQVLPIGGLEAIPVNVRVIAATHRDLSALVREGSFRQDLYYRLNILRIDMPPLRERAQDLPDLAELLYRRAQERLAIARPTPLPAPVRKRLADYAWPGNIRELENVTERIAVMIAGRKLDGAALLRDLQAAVPELFPATVGTDIDAGDAPLPATMPVPEPGQAAGLAAGGSRSLAGVSRASQAAHIRRVLAECGGDRAAACHLLGISPTTLWRRLREPVAT</sequence>
<dbReference type="PROSITE" id="PS50112">
    <property type="entry name" value="PAS"/>
    <property type="match status" value="1"/>
</dbReference>
<dbReference type="PROSITE" id="PS00676">
    <property type="entry name" value="SIGMA54_INTERACT_2"/>
    <property type="match status" value="1"/>
</dbReference>
<dbReference type="PANTHER" id="PTHR32071:SF81">
    <property type="entry name" value="PROPIONATE CATABOLISM OPERON REGULATORY PROTEIN"/>
    <property type="match status" value="1"/>
</dbReference>
<dbReference type="InterPro" id="IPR025943">
    <property type="entry name" value="Sigma_54_int_dom_ATP-bd_2"/>
</dbReference>
<dbReference type="PROSITE" id="PS00688">
    <property type="entry name" value="SIGMA54_INTERACT_3"/>
    <property type="match status" value="1"/>
</dbReference>
<protein>
    <submittedName>
        <fullName evidence="9">Propionate catabolism operon regulatory protein PrpR</fullName>
    </submittedName>
</protein>
<gene>
    <name evidence="9" type="primary">prpR</name>
    <name evidence="9" type="ORF">FOB72_05700</name>
</gene>
<dbReference type="NCBIfam" id="TIGR00229">
    <property type="entry name" value="sensory_box"/>
    <property type="match status" value="1"/>
</dbReference>
<dbReference type="Pfam" id="PF00158">
    <property type="entry name" value="Sigma54_activat"/>
    <property type="match status" value="1"/>
</dbReference>
<dbReference type="SUPFAM" id="SSF55785">
    <property type="entry name" value="PYP-like sensor domain (PAS domain)"/>
    <property type="match status" value="1"/>
</dbReference>
<proteinExistence type="predicted"/>
<dbReference type="PROSITE" id="PS50045">
    <property type="entry name" value="SIGMA54_INTERACT_4"/>
    <property type="match status" value="1"/>
</dbReference>
<feature type="domain" description="PAS" evidence="8">
    <location>
        <begin position="205"/>
        <end position="252"/>
    </location>
</feature>
<dbReference type="InterPro" id="IPR013767">
    <property type="entry name" value="PAS_fold"/>
</dbReference>
<dbReference type="GO" id="GO:0019629">
    <property type="term" value="P:propionate catabolic process, 2-methylcitrate cycle"/>
    <property type="evidence" value="ECO:0007669"/>
    <property type="project" value="InterPro"/>
</dbReference>
<keyword evidence="1" id="KW-0547">Nucleotide-binding</keyword>
<feature type="domain" description="Sigma-54 factor interaction" evidence="7">
    <location>
        <begin position="334"/>
        <end position="565"/>
    </location>
</feature>
<evidence type="ECO:0000256" key="4">
    <source>
        <dbReference type="ARBA" id="ARBA00023125"/>
    </source>
</evidence>
<dbReference type="SUPFAM" id="SSF52540">
    <property type="entry name" value="P-loop containing nucleoside triphosphate hydrolases"/>
    <property type="match status" value="1"/>
</dbReference>
<dbReference type="AlphaFoldDB" id="A0A5P2H204"/>
<dbReference type="GO" id="GO:0043565">
    <property type="term" value="F:sequence-specific DNA binding"/>
    <property type="evidence" value="ECO:0007669"/>
    <property type="project" value="InterPro"/>
</dbReference>
<dbReference type="SMART" id="SM00091">
    <property type="entry name" value="PAS"/>
    <property type="match status" value="1"/>
</dbReference>
<dbReference type="GO" id="GO:0000156">
    <property type="term" value="F:phosphorelay response regulator activity"/>
    <property type="evidence" value="ECO:0007669"/>
    <property type="project" value="InterPro"/>
</dbReference>
<dbReference type="InterPro" id="IPR012704">
    <property type="entry name" value="Sig_transdc_resp-reg_PrpR"/>
</dbReference>
<dbReference type="InterPro" id="IPR002197">
    <property type="entry name" value="HTH_Fis"/>
</dbReference>
<evidence type="ECO:0000313" key="10">
    <source>
        <dbReference type="Proteomes" id="UP000322822"/>
    </source>
</evidence>
<dbReference type="OrthoDB" id="9761705at2"/>
<dbReference type="Pfam" id="PF06506">
    <property type="entry name" value="PrpR_N"/>
    <property type="match status" value="1"/>
</dbReference>
<evidence type="ECO:0000259" key="8">
    <source>
        <dbReference type="PROSITE" id="PS50112"/>
    </source>
</evidence>
<dbReference type="PROSITE" id="PS00675">
    <property type="entry name" value="SIGMA54_INTERACT_1"/>
    <property type="match status" value="1"/>
</dbReference>
<dbReference type="FunFam" id="3.40.50.300:FF:000006">
    <property type="entry name" value="DNA-binding transcriptional regulator NtrC"/>
    <property type="match status" value="1"/>
</dbReference>
<dbReference type="Gene3D" id="1.10.10.60">
    <property type="entry name" value="Homeodomain-like"/>
    <property type="match status" value="1"/>
</dbReference>
<name>A0A5P2H204_9BURK</name>
<evidence type="ECO:0000256" key="1">
    <source>
        <dbReference type="ARBA" id="ARBA00022741"/>
    </source>
</evidence>
<dbReference type="SMART" id="SM00382">
    <property type="entry name" value="AAA"/>
    <property type="match status" value="1"/>
</dbReference>
<dbReference type="Proteomes" id="UP000322822">
    <property type="component" value="Chromosome 1"/>
</dbReference>
<evidence type="ECO:0000256" key="3">
    <source>
        <dbReference type="ARBA" id="ARBA00023015"/>
    </source>
</evidence>
<dbReference type="Pfam" id="PF25601">
    <property type="entry name" value="AAA_lid_14"/>
    <property type="match status" value="1"/>
</dbReference>
<dbReference type="SUPFAM" id="SSF159800">
    <property type="entry name" value="PrpR receptor domain-like"/>
    <property type="match status" value="1"/>
</dbReference>